<dbReference type="OrthoDB" id="2472646at2"/>
<dbReference type="Gene3D" id="1.10.10.10">
    <property type="entry name" value="Winged helix-like DNA-binding domain superfamily/Winged helix DNA-binding domain"/>
    <property type="match status" value="1"/>
</dbReference>
<protein>
    <submittedName>
        <fullName evidence="2">RNA polymerase sigma factor sigK Sigma-K factor</fullName>
    </submittedName>
</protein>
<accession>M5P9T5</accession>
<dbReference type="CDD" id="cd06171">
    <property type="entry name" value="Sigma70_r4"/>
    <property type="match status" value="1"/>
</dbReference>
<evidence type="ECO:0000313" key="2">
    <source>
        <dbReference type="EMBL" id="EME76208.1"/>
    </source>
</evidence>
<dbReference type="AlphaFoldDB" id="M5P9T5"/>
<dbReference type="InterPro" id="IPR036388">
    <property type="entry name" value="WH-like_DNA-bd_sf"/>
</dbReference>
<dbReference type="GO" id="GO:0003700">
    <property type="term" value="F:DNA-binding transcription factor activity"/>
    <property type="evidence" value="ECO:0007669"/>
    <property type="project" value="InterPro"/>
</dbReference>
<dbReference type="InterPro" id="IPR007630">
    <property type="entry name" value="RNA_pol_sigma70_r4"/>
</dbReference>
<dbReference type="SUPFAM" id="SSF88659">
    <property type="entry name" value="Sigma3 and sigma4 domains of RNA polymerase sigma factors"/>
    <property type="match status" value="1"/>
</dbReference>
<organism evidence="2 3">
    <name type="scientific">Bacillus sonorensis L12</name>
    <dbReference type="NCBI Taxonomy" id="1274524"/>
    <lineage>
        <taxon>Bacteria</taxon>
        <taxon>Bacillati</taxon>
        <taxon>Bacillota</taxon>
        <taxon>Bacilli</taxon>
        <taxon>Bacillales</taxon>
        <taxon>Bacillaceae</taxon>
        <taxon>Bacillus</taxon>
    </lineage>
</organism>
<evidence type="ECO:0000259" key="1">
    <source>
        <dbReference type="Pfam" id="PF04545"/>
    </source>
</evidence>
<gene>
    <name evidence="2" type="ORF">BSONL12_04519</name>
</gene>
<dbReference type="Proteomes" id="UP000011907">
    <property type="component" value="Unassembled WGS sequence"/>
</dbReference>
<comment type="caution">
    <text evidence="2">The sequence shown here is derived from an EMBL/GenBank/DDBJ whole genome shotgun (WGS) entry which is preliminary data.</text>
</comment>
<name>M5P9T5_9BACI</name>
<reference evidence="2 3" key="1">
    <citation type="journal article" date="2013" name="Genome Announc.">
        <title>Draft Whole-Genome Sequence of Bacillus sonorensis Strain L12, a Source of Nonribosomal Lipopeptides.</title>
        <authorList>
            <person name="Adimpong D.B."/>
            <person name="Sorensen K.I."/>
            <person name="Nielsen D.S."/>
            <person name="Thorsen L."/>
            <person name="Rasmussen T.B."/>
            <person name="Derkx P.M."/>
            <person name="Jespersen L."/>
        </authorList>
    </citation>
    <scope>NUCLEOTIDE SEQUENCE [LARGE SCALE GENOMIC DNA]</scope>
    <source>
        <strain evidence="2 3">L12</strain>
    </source>
</reference>
<proteinExistence type="predicted"/>
<dbReference type="Pfam" id="PF04545">
    <property type="entry name" value="Sigma70_r4"/>
    <property type="match status" value="1"/>
</dbReference>
<evidence type="ECO:0000313" key="3">
    <source>
        <dbReference type="Proteomes" id="UP000011907"/>
    </source>
</evidence>
<sequence>MLTKLLTKEEAVVIGKVKIDLHRKDREFEATYALDNAEGVKTLLSDYPKFVSRKRLGEYEAAEVLLDLHNAIELANLTDRQREAIRLVYFEDLTQVEAGKRMGIAKQNVEAYISNAARKIADIYYYWAGHGEGYSTGGRING</sequence>
<dbReference type="STRING" id="1274524.BSONL12_04519"/>
<dbReference type="eggNOG" id="COG1191">
    <property type="taxonomic scope" value="Bacteria"/>
</dbReference>
<dbReference type="EMBL" id="AOFM01000003">
    <property type="protein sequence ID" value="EME76208.1"/>
    <property type="molecule type" value="Genomic_DNA"/>
</dbReference>
<dbReference type="InterPro" id="IPR013324">
    <property type="entry name" value="RNA_pol_sigma_r3/r4-like"/>
</dbReference>
<feature type="domain" description="RNA polymerase sigma-70 region 4" evidence="1">
    <location>
        <begin position="74"/>
        <end position="120"/>
    </location>
</feature>
<dbReference type="PATRIC" id="fig|1274524.3.peg.987"/>
<dbReference type="GO" id="GO:0006352">
    <property type="term" value="P:DNA-templated transcription initiation"/>
    <property type="evidence" value="ECO:0007669"/>
    <property type="project" value="InterPro"/>
</dbReference>